<dbReference type="EMBL" id="AJAK01000020">
    <property type="protein sequence ID" value="EOH75200.1"/>
    <property type="molecule type" value="Genomic_DNA"/>
</dbReference>
<dbReference type="eggNOG" id="ENOG5032KRR">
    <property type="taxonomic scope" value="Bacteria"/>
</dbReference>
<evidence type="ECO:0000313" key="4">
    <source>
        <dbReference type="Proteomes" id="UP000014148"/>
    </source>
</evidence>
<reference evidence="2 4" key="2">
    <citation type="submission" date="2013-03" db="EMBL/GenBank/DDBJ databases">
        <title>The Genome Sequence of Enterococcus malodoratus ATCC_43197 (PacBio/Illumina hybrid assembly).</title>
        <authorList>
            <consortium name="The Broad Institute Genomics Platform"/>
            <consortium name="The Broad Institute Genome Sequencing Center for Infectious Disease"/>
            <person name="Earl A."/>
            <person name="Russ C."/>
            <person name="Gilmore M."/>
            <person name="Surin D."/>
            <person name="Walker B."/>
            <person name="Young S."/>
            <person name="Zeng Q."/>
            <person name="Gargeya S."/>
            <person name="Fitzgerald M."/>
            <person name="Haas B."/>
            <person name="Abouelleil A."/>
            <person name="Allen A.W."/>
            <person name="Alvarado L."/>
            <person name="Arachchi H.M."/>
            <person name="Berlin A.M."/>
            <person name="Chapman S.B."/>
            <person name="Gainer-Dewar J."/>
            <person name="Goldberg J."/>
            <person name="Griggs A."/>
            <person name="Gujja S."/>
            <person name="Hansen M."/>
            <person name="Howarth C."/>
            <person name="Imamovic A."/>
            <person name="Ireland A."/>
            <person name="Larimer J."/>
            <person name="McCowan C."/>
            <person name="Murphy C."/>
            <person name="Pearson M."/>
            <person name="Poon T.W."/>
            <person name="Priest M."/>
            <person name="Roberts A."/>
            <person name="Saif S."/>
            <person name="Shea T."/>
            <person name="Sisk P."/>
            <person name="Sykes S."/>
            <person name="Wortman J."/>
            <person name="Nusbaum C."/>
            <person name="Birren B."/>
        </authorList>
    </citation>
    <scope>NUCLEOTIDE SEQUENCE [LARGE SCALE GENOMIC DNA]</scope>
    <source>
        <strain evidence="2 4">ATCC 43197</strain>
    </source>
</reference>
<dbReference type="EMBL" id="ASWA01000003">
    <property type="protein sequence ID" value="EOT66662.1"/>
    <property type="molecule type" value="Genomic_DNA"/>
</dbReference>
<dbReference type="RefSeq" id="WP_010741802.1">
    <property type="nucleotide sequence ID" value="NZ_KB946251.1"/>
</dbReference>
<evidence type="ECO:0000313" key="2">
    <source>
        <dbReference type="EMBL" id="EOT66662.1"/>
    </source>
</evidence>
<proteinExistence type="predicted"/>
<reference evidence="1 3" key="1">
    <citation type="submission" date="2013-02" db="EMBL/GenBank/DDBJ databases">
        <title>The Genome Sequence of Enterococcus malodoratus ATCC_43197.</title>
        <authorList>
            <consortium name="The Broad Institute Genome Sequencing Platform"/>
            <consortium name="The Broad Institute Genome Sequencing Center for Infectious Disease"/>
            <person name="Earl A.M."/>
            <person name="Gilmore M.S."/>
            <person name="Lebreton F."/>
            <person name="Walker B."/>
            <person name="Young S.K."/>
            <person name="Zeng Q."/>
            <person name="Gargeya S."/>
            <person name="Fitzgerald M."/>
            <person name="Haas B."/>
            <person name="Abouelleil A."/>
            <person name="Alvarado L."/>
            <person name="Arachchi H.M."/>
            <person name="Berlin A.M."/>
            <person name="Chapman S.B."/>
            <person name="Dewar J."/>
            <person name="Goldberg J."/>
            <person name="Griggs A."/>
            <person name="Gujja S."/>
            <person name="Hansen M."/>
            <person name="Howarth C."/>
            <person name="Imamovic A."/>
            <person name="Larimer J."/>
            <person name="McCowan C."/>
            <person name="Murphy C."/>
            <person name="Neiman D."/>
            <person name="Pearson M."/>
            <person name="Priest M."/>
            <person name="Roberts A."/>
            <person name="Saif S."/>
            <person name="Shea T."/>
            <person name="Sisk P."/>
            <person name="Sykes S."/>
            <person name="Wortman J."/>
            <person name="Nusbaum C."/>
            <person name="Birren B."/>
        </authorList>
    </citation>
    <scope>NUCLEOTIDE SEQUENCE [LARGE SCALE GENOMIC DNA]</scope>
    <source>
        <strain evidence="1 3">ATCC 43197</strain>
    </source>
</reference>
<evidence type="ECO:0000313" key="3">
    <source>
        <dbReference type="Proteomes" id="UP000013783"/>
    </source>
</evidence>
<gene>
    <name evidence="2" type="ORF">I585_02183</name>
    <name evidence="1" type="ORF">UAI_03002</name>
</gene>
<protein>
    <submittedName>
        <fullName evidence="1">Uncharacterized protein</fullName>
    </submittedName>
</protein>
<organism evidence="1 3">
    <name type="scientific">Enterococcus malodoratus ATCC 43197</name>
    <dbReference type="NCBI Taxonomy" id="1158601"/>
    <lineage>
        <taxon>Bacteria</taxon>
        <taxon>Bacillati</taxon>
        <taxon>Bacillota</taxon>
        <taxon>Bacilli</taxon>
        <taxon>Lactobacillales</taxon>
        <taxon>Enterococcaceae</taxon>
        <taxon>Enterococcus</taxon>
    </lineage>
</organism>
<name>R2QUL2_9ENTE</name>
<dbReference type="Proteomes" id="UP000014148">
    <property type="component" value="Unassembled WGS sequence"/>
</dbReference>
<dbReference type="AlphaFoldDB" id="R2QUL2"/>
<keyword evidence="4" id="KW-1185">Reference proteome</keyword>
<accession>R2QUL2</accession>
<dbReference type="Proteomes" id="UP000013783">
    <property type="component" value="Unassembled WGS sequence"/>
</dbReference>
<comment type="caution">
    <text evidence="1">The sequence shown here is derived from an EMBL/GenBank/DDBJ whole genome shotgun (WGS) entry which is preliminary data.</text>
</comment>
<dbReference type="PATRIC" id="fig|1158601.3.peg.2972"/>
<evidence type="ECO:0000313" key="1">
    <source>
        <dbReference type="EMBL" id="EOH75200.1"/>
    </source>
</evidence>
<sequence>MKKQLFTPQQLFHLKRKTLEKRITNFYQETENGDMAIKYLIALQVRDELGTEDFRWMLKDLARHVFLKTKATRTLRRYFNYFKDYFTAQEWRKMVARLLSSKNWLAEKLAKLGTKITGMTAQIFNSAVQTSEGAVIGEQFFAGNQLLESPPNQIKAPTEPPKKRRWRLLERLGMVHSS</sequence>